<dbReference type="GeneID" id="25984581"/>
<dbReference type="VEuPathDB" id="FungiDB:A1Q1_01067"/>
<feature type="transmembrane region" description="Helical" evidence="4">
    <location>
        <begin position="392"/>
        <end position="411"/>
    </location>
</feature>
<dbReference type="InterPro" id="IPR011701">
    <property type="entry name" value="MFS"/>
</dbReference>
<proteinExistence type="inferred from homology"/>
<feature type="transmembrane region" description="Helical" evidence="4">
    <location>
        <begin position="252"/>
        <end position="272"/>
    </location>
</feature>
<feature type="transmembrane region" description="Helical" evidence="4">
    <location>
        <begin position="449"/>
        <end position="467"/>
    </location>
</feature>
<feature type="compositionally biased region" description="Pro residues" evidence="3">
    <location>
        <begin position="22"/>
        <end position="31"/>
    </location>
</feature>
<organism evidence="5 6">
    <name type="scientific">Trichosporon asahii var. asahii (strain ATCC 90039 / CBS 2479 / JCM 2466 / KCTC 7840 / NBRC 103889/ NCYC 2677 / UAMH 7654)</name>
    <name type="common">Yeast</name>
    <dbReference type="NCBI Taxonomy" id="1186058"/>
    <lineage>
        <taxon>Eukaryota</taxon>
        <taxon>Fungi</taxon>
        <taxon>Dikarya</taxon>
        <taxon>Basidiomycota</taxon>
        <taxon>Agaricomycotina</taxon>
        <taxon>Tremellomycetes</taxon>
        <taxon>Trichosporonales</taxon>
        <taxon>Trichosporonaceae</taxon>
        <taxon>Trichosporon</taxon>
    </lineage>
</organism>
<sequence>MSTTTIELATLERGVHGSGDPTPGPSIPPTPARSLNNSPDHSRRTSRTSFDIPSRPPSAVTTIPKANYEYEYPPPSAVPSVHSRRPSEEGIGAAELDNDTATAALPPVDGGKRAWTFLAAATFIETTVWGLPYTHAHAGGYVADGAHVHVDRAAWTAFPHYSRQFQIIGLTVSTAALIGSAFVTQASHLVITFGVLYPFAGALYLPCATLLYEWFHQKRGLANGILFSGTGVGGTVLPIVISALLNGVGYKATMLALGIAFGVSNLVAMVFIKRRVPLPPRSGRLRDKLRGLRPGRPNRRLHDGHSGRHTGGLRGKWNVDLGITRTWAFWCGLLVLLLTSMGNFNPTLWIPTFADNVHAHPDGTAMVSIMNAASVPGNLLLGWISDRASARVTIAINCLVASVIVLTLWGFGTSSSLLILFSIFWGFSALSFVSLWGKMITRICKDRPSWISLIFSMFAVLRGVGNLTSGPISSKLLQTQAFKGAAGAYGKTNFGAVLIYTAATIFGGGAIGIFFPGSK</sequence>
<dbReference type="EMBL" id="ALBS01000149">
    <property type="protein sequence ID" value="EJT49789.1"/>
    <property type="molecule type" value="Genomic_DNA"/>
</dbReference>
<evidence type="ECO:0000256" key="4">
    <source>
        <dbReference type="SAM" id="Phobius"/>
    </source>
</evidence>
<evidence type="ECO:0000256" key="3">
    <source>
        <dbReference type="SAM" id="MobiDB-lite"/>
    </source>
</evidence>
<feature type="region of interest" description="Disordered" evidence="3">
    <location>
        <begin position="1"/>
        <end position="95"/>
    </location>
</feature>
<feature type="transmembrane region" description="Helical" evidence="4">
    <location>
        <begin position="326"/>
        <end position="344"/>
    </location>
</feature>
<dbReference type="OrthoDB" id="2213137at2759"/>
<feature type="transmembrane region" description="Helical" evidence="4">
    <location>
        <begin position="494"/>
        <end position="515"/>
    </location>
</feature>
<accession>J6EYP7</accession>
<dbReference type="GO" id="GO:0022857">
    <property type="term" value="F:transmembrane transporter activity"/>
    <property type="evidence" value="ECO:0007669"/>
    <property type="project" value="InterPro"/>
</dbReference>
<dbReference type="GO" id="GO:0016020">
    <property type="term" value="C:membrane"/>
    <property type="evidence" value="ECO:0007669"/>
    <property type="project" value="UniProtKB-SubCell"/>
</dbReference>
<keyword evidence="4" id="KW-1133">Transmembrane helix</keyword>
<name>J6EYP7_TRIAS</name>
<feature type="transmembrane region" description="Helical" evidence="4">
    <location>
        <begin position="417"/>
        <end position="437"/>
    </location>
</feature>
<dbReference type="Gene3D" id="1.20.1250.20">
    <property type="entry name" value="MFS general substrate transporter like domains"/>
    <property type="match status" value="1"/>
</dbReference>
<feature type="transmembrane region" description="Helical" evidence="4">
    <location>
        <begin position="165"/>
        <end position="183"/>
    </location>
</feature>
<dbReference type="PANTHER" id="PTHR11360">
    <property type="entry name" value="MONOCARBOXYLATE TRANSPORTER"/>
    <property type="match status" value="1"/>
</dbReference>
<dbReference type="Proteomes" id="UP000002748">
    <property type="component" value="Unassembled WGS sequence"/>
</dbReference>
<feature type="transmembrane region" description="Helical" evidence="4">
    <location>
        <begin position="364"/>
        <end position="385"/>
    </location>
</feature>
<feature type="transmembrane region" description="Helical" evidence="4">
    <location>
        <begin position="224"/>
        <end position="246"/>
    </location>
</feature>
<dbReference type="PANTHER" id="PTHR11360:SF287">
    <property type="entry name" value="MFS MONOCARBOXYLATE TRANSPORTER"/>
    <property type="match status" value="1"/>
</dbReference>
<dbReference type="InterPro" id="IPR050327">
    <property type="entry name" value="Proton-linked_MCT"/>
</dbReference>
<dbReference type="InterPro" id="IPR036259">
    <property type="entry name" value="MFS_trans_sf"/>
</dbReference>
<comment type="subcellular location">
    <subcellularLocation>
        <location evidence="1">Membrane</location>
        <topology evidence="1">Multi-pass membrane protein</topology>
    </subcellularLocation>
</comment>
<comment type="caution">
    <text evidence="5">The sequence shown here is derived from an EMBL/GenBank/DDBJ whole genome shotgun (WGS) entry which is preliminary data.</text>
</comment>
<reference evidence="5 6" key="1">
    <citation type="journal article" date="2012" name="Eukaryot. Cell">
        <title>Draft genome sequence of CBS 2479, the standard type strain of Trichosporon asahii.</title>
        <authorList>
            <person name="Yang R.Y."/>
            <person name="Li H.T."/>
            <person name="Zhu H."/>
            <person name="Zhou G.P."/>
            <person name="Wang M."/>
            <person name="Wang L."/>
        </authorList>
    </citation>
    <scope>NUCLEOTIDE SEQUENCE [LARGE SCALE GENOMIC DNA]</scope>
    <source>
        <strain evidence="6">ATCC 90039 / CBS 2479 / JCM 2466 / KCTC 7840 / NCYC 2677 / UAMH 7654</strain>
    </source>
</reference>
<dbReference type="AlphaFoldDB" id="J6EYP7"/>
<dbReference type="KEGG" id="tasa:A1Q1_01067"/>
<keyword evidence="4" id="KW-0812">Transmembrane</keyword>
<feature type="transmembrane region" description="Helical" evidence="4">
    <location>
        <begin position="189"/>
        <end position="212"/>
    </location>
</feature>
<dbReference type="HOGENOM" id="CLU_001265_1_2_1"/>
<evidence type="ECO:0000313" key="6">
    <source>
        <dbReference type="Proteomes" id="UP000002748"/>
    </source>
</evidence>
<dbReference type="Pfam" id="PF07690">
    <property type="entry name" value="MFS_1"/>
    <property type="match status" value="1"/>
</dbReference>
<evidence type="ECO:0000313" key="5">
    <source>
        <dbReference type="EMBL" id="EJT49789.1"/>
    </source>
</evidence>
<dbReference type="RefSeq" id="XP_014180987.1">
    <property type="nucleotide sequence ID" value="XM_014325512.1"/>
</dbReference>
<feature type="region of interest" description="Disordered" evidence="3">
    <location>
        <begin position="287"/>
        <end position="308"/>
    </location>
</feature>
<keyword evidence="4" id="KW-0472">Membrane</keyword>
<comment type="similarity">
    <text evidence="2">Belongs to the major facilitator superfamily. Monocarboxylate porter (TC 2.A.1.13) family.</text>
</comment>
<evidence type="ECO:0000256" key="1">
    <source>
        <dbReference type="ARBA" id="ARBA00004141"/>
    </source>
</evidence>
<evidence type="ECO:0000256" key="2">
    <source>
        <dbReference type="ARBA" id="ARBA00006727"/>
    </source>
</evidence>
<dbReference type="SUPFAM" id="SSF103473">
    <property type="entry name" value="MFS general substrate transporter"/>
    <property type="match status" value="1"/>
</dbReference>
<gene>
    <name evidence="5" type="ORF">A1Q1_01067</name>
</gene>
<protein>
    <submittedName>
        <fullName evidence="5">Transporter</fullName>
    </submittedName>
</protein>